<reference evidence="17 18" key="1">
    <citation type="submission" date="2012-03" db="EMBL/GenBank/DDBJ databases">
        <title>The Genome Sequence of Bartonella melophagi K-2C.</title>
        <authorList>
            <consortium name="The Broad Institute Genome Sequencing Platform"/>
            <consortium name="The Broad Institute Genome Sequencing Center for Infectious Disease"/>
            <person name="Feldgarden M."/>
            <person name="Kirby J."/>
            <person name="Kosoy M."/>
            <person name="Birtles R."/>
            <person name="Probert W.S."/>
            <person name="Chiaraviglio L."/>
            <person name="Young S.K."/>
            <person name="Zeng Q."/>
            <person name="Gargeya S."/>
            <person name="Fitzgerald M."/>
            <person name="Haas B."/>
            <person name="Abouelleil A."/>
            <person name="Alvarado L."/>
            <person name="Arachchi H.M."/>
            <person name="Berlin A."/>
            <person name="Chapman S.B."/>
            <person name="Gearin G."/>
            <person name="Goldberg J."/>
            <person name="Griggs A."/>
            <person name="Gujja S."/>
            <person name="Hansen M."/>
            <person name="Heiman D."/>
            <person name="Howarth C."/>
            <person name="Larimer J."/>
            <person name="Lui A."/>
            <person name="MacDonald P.J.P."/>
            <person name="McCowen C."/>
            <person name="Montmayeur A."/>
            <person name="Murphy C."/>
            <person name="Neiman D."/>
            <person name="Pearson M."/>
            <person name="Priest M."/>
            <person name="Roberts A."/>
            <person name="Saif S."/>
            <person name="Shea T."/>
            <person name="Sisk P."/>
            <person name="Stolte C."/>
            <person name="Sykes S."/>
            <person name="Wortman J."/>
            <person name="Nusbaum C."/>
            <person name="Birren B."/>
        </authorList>
    </citation>
    <scope>NUCLEOTIDE SEQUENCE [LARGE SCALE GENOMIC DNA]</scope>
    <source>
        <strain evidence="17 18">K-2C</strain>
    </source>
</reference>
<sequence>MEYNRNFFIAIGLSLIIFVAWHFFYVAPQQAKLQEMQMAQQLSKQSSEIPSTDTHFSDAAQTSGSGSISDRPMTPENRSAELAKINRIAIKTDELEGSINLVGAQFDDLFLKKYRLTVDKGAPKIALLNPNGFNTTYLAEFGFTSSSLPAAALPQSHTQWQIEGENTTLTPSTPVTLIYDNGQGQIFRRTLSIDNHYMFTIEDSIKNESDNPIYLSPYARVARAAPPEHTNATYLLHEGMIGIAGDSLKTETYKNLEELNPNPENGQKSMIFSKVTGGWIGITDKYWAVVVIPPQNQEYTSRFIYFNQLNTHYQSDLQSSLLTVAPNETKTITNRLFAGAKQVEIINRYQNQLKIRKFGLLIDWGWFDFITKPMFALIDIFYKQTGNFGIAILLVTVLLKVLLFPLANKSYKSMARMKLVQPMMQEIKEKYADDRVKQQQAVIELYKTQKINPLAGCWPMLVQFPIFFALYKVLYITIEMRHAPFFGWIHDLAAPDPTSIFNLFGLLPYEVPTFLILGAWPLIMGITMFLQMHMNPTPPDPTQAMIFTWMPVIFTFMLASFPAGLVIYWAWNNTLSIIQQGIMMKRQGVKIELFDNLKAMFHKKSKKEKHK</sequence>
<evidence type="ECO:0000256" key="13">
    <source>
        <dbReference type="HAMAP-Rule" id="MF_01810"/>
    </source>
</evidence>
<keyword evidence="18" id="KW-1185">Reference proteome</keyword>
<dbReference type="GO" id="GO:0032977">
    <property type="term" value="F:membrane insertase activity"/>
    <property type="evidence" value="ECO:0007669"/>
    <property type="project" value="InterPro"/>
</dbReference>
<dbReference type="InterPro" id="IPR028053">
    <property type="entry name" value="Membr_insert_YidC_N"/>
</dbReference>
<dbReference type="NCBIfam" id="NF002353">
    <property type="entry name" value="PRK01318.1-4"/>
    <property type="match status" value="1"/>
</dbReference>
<evidence type="ECO:0000256" key="6">
    <source>
        <dbReference type="ARBA" id="ARBA00022692"/>
    </source>
</evidence>
<dbReference type="PRINTS" id="PR01900">
    <property type="entry name" value="YIDCPROTEIN"/>
</dbReference>
<evidence type="ECO:0000256" key="4">
    <source>
        <dbReference type="ARBA" id="ARBA00022448"/>
    </source>
</evidence>
<feature type="transmembrane region" description="Helical" evidence="13">
    <location>
        <begin position="457"/>
        <end position="478"/>
    </location>
</feature>
<evidence type="ECO:0000256" key="3">
    <source>
        <dbReference type="ARBA" id="ARBA00015325"/>
    </source>
</evidence>
<feature type="transmembrane region" description="Helical" evidence="13">
    <location>
        <begin position="388"/>
        <end position="407"/>
    </location>
</feature>
<feature type="transmembrane region" description="Helical" evidence="13">
    <location>
        <begin position="6"/>
        <end position="27"/>
    </location>
</feature>
<dbReference type="InterPro" id="IPR038221">
    <property type="entry name" value="YidC_periplasmic_sf"/>
</dbReference>
<dbReference type="CDD" id="cd19961">
    <property type="entry name" value="EcYidC-like_peri"/>
    <property type="match status" value="1"/>
</dbReference>
<feature type="domain" description="Membrane insertase YidC/Oxa/ALB C-terminal" evidence="15">
    <location>
        <begin position="388"/>
        <end position="585"/>
    </location>
</feature>
<comment type="function">
    <text evidence="13">Required for the insertion and/or proper folding and/or complex formation of integral membrane proteins into the membrane. Involved in integration of membrane proteins that insert both dependently and independently of the Sec translocase complex, as well as at least some lipoproteins. Aids folding of multispanning membrane proteins.</text>
</comment>
<dbReference type="InterPro" id="IPR047196">
    <property type="entry name" value="YidC_ALB_C"/>
</dbReference>
<evidence type="ECO:0000256" key="12">
    <source>
        <dbReference type="ARBA" id="ARBA00033342"/>
    </source>
</evidence>
<dbReference type="HAMAP" id="MF_01810">
    <property type="entry name" value="YidC_type1"/>
    <property type="match status" value="1"/>
</dbReference>
<dbReference type="Pfam" id="PF14849">
    <property type="entry name" value="YidC_periplas"/>
    <property type="match status" value="1"/>
</dbReference>
<feature type="transmembrane region" description="Helical" evidence="13">
    <location>
        <begin position="544"/>
        <end position="571"/>
    </location>
</feature>
<comment type="subunit">
    <text evidence="13">Interacts with the Sec translocase complex via SecD. Specifically interacts with transmembrane segments of nascent integral membrane proteins during membrane integration.</text>
</comment>
<dbReference type="eggNOG" id="COG0706">
    <property type="taxonomic scope" value="Bacteria"/>
</dbReference>
<dbReference type="PATRIC" id="fig|1094557.3.peg.451"/>
<keyword evidence="4 13" id="KW-0813">Transport</keyword>
<evidence type="ECO:0000256" key="10">
    <source>
        <dbReference type="ARBA" id="ARBA00023186"/>
    </source>
</evidence>
<evidence type="ECO:0000259" key="15">
    <source>
        <dbReference type="Pfam" id="PF02096"/>
    </source>
</evidence>
<proteinExistence type="inferred from homology"/>
<dbReference type="Pfam" id="PF02096">
    <property type="entry name" value="60KD_IMP"/>
    <property type="match status" value="1"/>
</dbReference>
<dbReference type="Proteomes" id="UP000009017">
    <property type="component" value="Unassembled WGS sequence"/>
</dbReference>
<evidence type="ECO:0000259" key="16">
    <source>
        <dbReference type="Pfam" id="PF14849"/>
    </source>
</evidence>
<dbReference type="InterPro" id="IPR028055">
    <property type="entry name" value="YidC/Oxa/ALB_C"/>
</dbReference>
<dbReference type="NCBIfam" id="TIGR03592">
    <property type="entry name" value="yidC_oxa1_cterm"/>
    <property type="match status" value="1"/>
</dbReference>
<evidence type="ECO:0000256" key="8">
    <source>
        <dbReference type="ARBA" id="ARBA00022989"/>
    </source>
</evidence>
<dbReference type="InterPro" id="IPR019998">
    <property type="entry name" value="Membr_insert_YidC"/>
</dbReference>
<dbReference type="NCBIfam" id="TIGR03593">
    <property type="entry name" value="yidC_nterm"/>
    <property type="match status" value="1"/>
</dbReference>
<keyword evidence="8 13" id="KW-1133">Transmembrane helix</keyword>
<dbReference type="EMBL" id="AIMA01000004">
    <property type="protein sequence ID" value="EJF91354.1"/>
    <property type="molecule type" value="Genomic_DNA"/>
</dbReference>
<dbReference type="HOGENOM" id="CLU_016535_1_0_5"/>
<dbReference type="PANTHER" id="PTHR12428:SF65">
    <property type="entry name" value="CYTOCHROME C OXIDASE ASSEMBLY PROTEIN COX18, MITOCHONDRIAL"/>
    <property type="match status" value="1"/>
</dbReference>
<evidence type="ECO:0000256" key="9">
    <source>
        <dbReference type="ARBA" id="ARBA00023136"/>
    </source>
</evidence>
<evidence type="ECO:0000256" key="2">
    <source>
        <dbReference type="ARBA" id="ARBA00010527"/>
    </source>
</evidence>
<feature type="domain" description="Membrane insertase YidC N-terminal" evidence="16">
    <location>
        <begin position="87"/>
        <end position="376"/>
    </location>
</feature>
<dbReference type="AlphaFoldDB" id="J0R6L4"/>
<name>J0R6L4_9HYPH</name>
<comment type="caution">
    <text evidence="17">The sequence shown here is derived from an EMBL/GenBank/DDBJ whole genome shotgun (WGS) entry which is preliminary data.</text>
</comment>
<dbReference type="Gene3D" id="2.70.98.90">
    <property type="match status" value="1"/>
</dbReference>
<evidence type="ECO:0000256" key="14">
    <source>
        <dbReference type="SAM" id="MobiDB-lite"/>
    </source>
</evidence>
<dbReference type="InterPro" id="IPR001708">
    <property type="entry name" value="YidC/ALB3/OXA1/COX18"/>
</dbReference>
<dbReference type="OrthoDB" id="9780552at2"/>
<keyword evidence="9 13" id="KW-0472">Membrane</keyword>
<keyword evidence="10 13" id="KW-0143">Chaperone</keyword>
<comment type="subcellular location">
    <subcellularLocation>
        <location evidence="1">Cell inner membrane</location>
        <topology evidence="1">Multi-pass membrane protein</topology>
    </subcellularLocation>
    <subcellularLocation>
        <location evidence="13">Cell membrane</location>
        <topology evidence="13">Multi-pass membrane protein</topology>
    </subcellularLocation>
</comment>
<keyword evidence="6 13" id="KW-0812">Transmembrane</keyword>
<evidence type="ECO:0000256" key="5">
    <source>
        <dbReference type="ARBA" id="ARBA00022475"/>
    </source>
</evidence>
<evidence type="ECO:0000256" key="11">
    <source>
        <dbReference type="ARBA" id="ARBA00033245"/>
    </source>
</evidence>
<gene>
    <name evidence="13" type="primary">yidC</name>
    <name evidence="17" type="ORF">ME3_00420</name>
</gene>
<dbReference type="PRINTS" id="PR00701">
    <property type="entry name" value="60KDINNERMP"/>
</dbReference>
<keyword evidence="7 13" id="KW-0653">Protein transport</keyword>
<comment type="similarity">
    <text evidence="2 13">Belongs to the OXA1/ALB3/YidC family. Type 1 subfamily.</text>
</comment>
<feature type="region of interest" description="Disordered" evidence="14">
    <location>
        <begin position="44"/>
        <end position="76"/>
    </location>
</feature>
<dbReference type="GO" id="GO:0015031">
    <property type="term" value="P:protein transport"/>
    <property type="evidence" value="ECO:0007669"/>
    <property type="project" value="UniProtKB-KW"/>
</dbReference>
<dbReference type="RefSeq" id="WP_007476700.1">
    <property type="nucleotide sequence ID" value="NZ_JH725081.1"/>
</dbReference>
<accession>J0R6L4</accession>
<organism evidence="17 18">
    <name type="scientific">Bartonella melophagi K-2C</name>
    <dbReference type="NCBI Taxonomy" id="1094557"/>
    <lineage>
        <taxon>Bacteria</taxon>
        <taxon>Pseudomonadati</taxon>
        <taxon>Pseudomonadota</taxon>
        <taxon>Alphaproteobacteria</taxon>
        <taxon>Hyphomicrobiales</taxon>
        <taxon>Bartonellaceae</taxon>
        <taxon>Bartonella</taxon>
    </lineage>
</organism>
<protein>
    <recommendedName>
        <fullName evidence="3 13">Membrane protein insertase YidC</fullName>
    </recommendedName>
    <alternativeName>
        <fullName evidence="12 13">Foldase YidC</fullName>
    </alternativeName>
    <alternativeName>
        <fullName evidence="11 13">Membrane integrase YidC</fullName>
    </alternativeName>
    <alternativeName>
        <fullName evidence="13">Membrane protein YidC</fullName>
    </alternativeName>
</protein>
<evidence type="ECO:0000313" key="17">
    <source>
        <dbReference type="EMBL" id="EJF91354.1"/>
    </source>
</evidence>
<dbReference type="GO" id="GO:0051205">
    <property type="term" value="P:protein insertion into membrane"/>
    <property type="evidence" value="ECO:0007669"/>
    <property type="project" value="TreeGrafter"/>
</dbReference>
<evidence type="ECO:0000256" key="7">
    <source>
        <dbReference type="ARBA" id="ARBA00022927"/>
    </source>
</evidence>
<evidence type="ECO:0000256" key="1">
    <source>
        <dbReference type="ARBA" id="ARBA00004429"/>
    </source>
</evidence>
<evidence type="ECO:0000313" key="18">
    <source>
        <dbReference type="Proteomes" id="UP000009017"/>
    </source>
</evidence>
<dbReference type="PANTHER" id="PTHR12428">
    <property type="entry name" value="OXA1"/>
    <property type="match status" value="1"/>
</dbReference>
<keyword evidence="5 13" id="KW-1003">Cell membrane</keyword>
<dbReference type="GO" id="GO:0005886">
    <property type="term" value="C:plasma membrane"/>
    <property type="evidence" value="ECO:0007669"/>
    <property type="project" value="UniProtKB-SubCell"/>
</dbReference>
<feature type="transmembrane region" description="Helical" evidence="13">
    <location>
        <begin position="511"/>
        <end position="532"/>
    </location>
</feature>
<feature type="compositionally biased region" description="Polar residues" evidence="14">
    <location>
        <begin position="44"/>
        <end position="68"/>
    </location>
</feature>
<dbReference type="CDD" id="cd20070">
    <property type="entry name" value="5TM_YidC_Alb3"/>
    <property type="match status" value="1"/>
</dbReference>